<feature type="region of interest" description="Disordered" evidence="1">
    <location>
        <begin position="75"/>
        <end position="162"/>
    </location>
</feature>
<dbReference type="EMBL" id="KI669461">
    <property type="protein sequence ID" value="OCF59249.1"/>
    <property type="molecule type" value="Genomic_DNA"/>
</dbReference>
<evidence type="ECO:0000313" key="2">
    <source>
        <dbReference type="EMBL" id="OCF59249.1"/>
    </source>
</evidence>
<feature type="region of interest" description="Disordered" evidence="1">
    <location>
        <begin position="1"/>
        <end position="38"/>
    </location>
</feature>
<reference evidence="2 3" key="1">
    <citation type="submission" date="2013-07" db="EMBL/GenBank/DDBJ databases">
        <title>The Genome Sequence of Kwoniella mangroviensis CBS10435.</title>
        <authorList>
            <consortium name="The Broad Institute Genome Sequencing Platform"/>
            <person name="Cuomo C."/>
            <person name="Litvintseva A."/>
            <person name="Chen Y."/>
            <person name="Heitman J."/>
            <person name="Sun S."/>
            <person name="Springer D."/>
            <person name="Dromer F."/>
            <person name="Young S.K."/>
            <person name="Zeng Q."/>
            <person name="Gargeya S."/>
            <person name="Fitzgerald M."/>
            <person name="Abouelleil A."/>
            <person name="Alvarado L."/>
            <person name="Berlin A.M."/>
            <person name="Chapman S.B."/>
            <person name="Dewar J."/>
            <person name="Goldberg J."/>
            <person name="Griggs A."/>
            <person name="Gujja S."/>
            <person name="Hansen M."/>
            <person name="Howarth C."/>
            <person name="Imamovic A."/>
            <person name="Larimer J."/>
            <person name="McCowan C."/>
            <person name="Murphy C."/>
            <person name="Pearson M."/>
            <person name="Priest M."/>
            <person name="Roberts A."/>
            <person name="Saif S."/>
            <person name="Shea T."/>
            <person name="Sykes S."/>
            <person name="Wortman J."/>
            <person name="Nusbaum C."/>
            <person name="Birren B."/>
        </authorList>
    </citation>
    <scope>NUCLEOTIDE SEQUENCE [LARGE SCALE GENOMIC DNA]</scope>
    <source>
        <strain evidence="2 3">CBS 10435</strain>
    </source>
</reference>
<gene>
    <name evidence="2" type="ORF">L486_03752</name>
</gene>
<sequence>MLTNGKFFSQHLKEKEVEHGAEESSKTSQAPTPVVQDNLFSQVGHVAPGWDPHQFTNPTVSSSWDQFANSAYDHNTSAQSQAWMGTSQPSHEQTYNWGGYSDQNQPPQTAPSQHSYAPVEGYGGADPANYGLMQPLDYHTVEYSQGSTNQQQDTNNTQDGLVGKFTGLFNESVFKR</sequence>
<evidence type="ECO:0000256" key="1">
    <source>
        <dbReference type="SAM" id="MobiDB-lite"/>
    </source>
</evidence>
<reference evidence="3" key="2">
    <citation type="submission" date="2013-12" db="EMBL/GenBank/DDBJ databases">
        <title>Evolution of pathogenesis and genome organization in the Tremellales.</title>
        <authorList>
            <person name="Cuomo C."/>
            <person name="Litvintseva A."/>
            <person name="Heitman J."/>
            <person name="Chen Y."/>
            <person name="Sun S."/>
            <person name="Springer D."/>
            <person name="Dromer F."/>
            <person name="Young S."/>
            <person name="Zeng Q."/>
            <person name="Chapman S."/>
            <person name="Gujja S."/>
            <person name="Saif S."/>
            <person name="Birren B."/>
        </authorList>
    </citation>
    <scope>NUCLEOTIDE SEQUENCE [LARGE SCALE GENOMIC DNA]</scope>
    <source>
        <strain evidence="3">CBS 10435</strain>
    </source>
</reference>
<feature type="compositionally biased region" description="Low complexity" evidence="1">
    <location>
        <begin position="144"/>
        <end position="160"/>
    </location>
</feature>
<organism evidence="2 3">
    <name type="scientific">Kwoniella mangroviensis CBS 10435</name>
    <dbReference type="NCBI Taxonomy" id="1331196"/>
    <lineage>
        <taxon>Eukaryota</taxon>
        <taxon>Fungi</taxon>
        <taxon>Dikarya</taxon>
        <taxon>Basidiomycota</taxon>
        <taxon>Agaricomycotina</taxon>
        <taxon>Tremellomycetes</taxon>
        <taxon>Tremellales</taxon>
        <taxon>Cryptococcaceae</taxon>
        <taxon>Kwoniella</taxon>
    </lineage>
</organism>
<dbReference type="AlphaFoldDB" id="A0A1B9IUN5"/>
<evidence type="ECO:0000313" key="3">
    <source>
        <dbReference type="Proteomes" id="UP000092583"/>
    </source>
</evidence>
<feature type="compositionally biased region" description="Polar residues" evidence="1">
    <location>
        <begin position="75"/>
        <end position="115"/>
    </location>
</feature>
<feature type="compositionally biased region" description="Basic and acidic residues" evidence="1">
    <location>
        <begin position="11"/>
        <end position="25"/>
    </location>
</feature>
<keyword evidence="3" id="KW-1185">Reference proteome</keyword>
<dbReference type="Proteomes" id="UP000092583">
    <property type="component" value="Unassembled WGS sequence"/>
</dbReference>
<name>A0A1B9IUN5_9TREE</name>
<accession>A0A1B9IUN5</accession>
<proteinExistence type="predicted"/>
<protein>
    <submittedName>
        <fullName evidence="2">Uncharacterized protein</fullName>
    </submittedName>
</protein>